<dbReference type="InterPro" id="IPR050959">
    <property type="entry name" value="MarA-like"/>
</dbReference>
<keyword evidence="6" id="KW-0808">Transferase</keyword>
<evidence type="ECO:0000259" key="5">
    <source>
        <dbReference type="PROSITE" id="PS01124"/>
    </source>
</evidence>
<accession>A0A128EN82</accession>
<keyword evidence="2" id="KW-0238">DNA-binding</keyword>
<dbReference type="SMART" id="SM00342">
    <property type="entry name" value="HTH_ARAC"/>
    <property type="match status" value="1"/>
</dbReference>
<proteinExistence type="predicted"/>
<keyword evidence="6" id="KW-0418">Kinase</keyword>
<organism evidence="6 7">
    <name type="scientific">Campylobacter geochelonis</name>
    <dbReference type="NCBI Taxonomy" id="1780362"/>
    <lineage>
        <taxon>Bacteria</taxon>
        <taxon>Pseudomonadati</taxon>
        <taxon>Campylobacterota</taxon>
        <taxon>Epsilonproteobacteria</taxon>
        <taxon>Campylobacterales</taxon>
        <taxon>Campylobacteraceae</taxon>
        <taxon>Campylobacter</taxon>
    </lineage>
</organism>
<protein>
    <submittedName>
        <fullName evidence="6">Sensor kinase of two-component regulatory system</fullName>
    </submittedName>
</protein>
<dbReference type="OrthoDB" id="5337216at2"/>
<evidence type="ECO:0000313" key="7">
    <source>
        <dbReference type="Proteomes" id="UP000069632"/>
    </source>
</evidence>
<dbReference type="Pfam" id="PF12833">
    <property type="entry name" value="HTH_18"/>
    <property type="match status" value="1"/>
</dbReference>
<sequence>MKILSKFKDVFQISTKQFIIACSVVLLFIITNYAFNYSLLNQNLKAYEQGIFSRVQTKIQDWTASNFLNVDNMANLLEHSEINSKAELDNALYKIQKNSNFPYLILGLEDGTFYISDRDFITPHHYTPVTRDWFIDTMRAQKTIATKPYFSMRLGLRSVSICTPITVLGEKGVFCGGQPFLFIRSYFSEYKVLYDKNLFLVDGGGEILGKVGNLSTDKLNIKDPNYVSFAIKNTNWHIVFEKNREIYSSILDKFFITNLAFYLAFILIFFLTNIFWYHQNKKRSKEIATQSSLIKDILIKRKDSVLITTDASFNIINSDMENFFDISKSGNFIENVKNSKFLDDETKQEIELKLDKIVLLEMSDYLNARIETINFLITFGVLKAESERTITILFQDISYLSQSISPNNNTSMDKILIFIRQNLDDEDLCIDKLSKISGYSKFHFQRMFKNYVGKNLVSYLRELRLERAAFLLKFSQKRVQDIAINCGFKHTETFNRAFFKHYNLTPSKYKEQILENNINLVYDEIVLEDTNIQITFSEPTSDDRVYYLNDNIFGKIYYATKTDEETSNKFSKGRYIRVNFKLTNAELSKIIEKIYLVFYDENIFTDEIPTIFYTKNNLQNIDYIYMRIS</sequence>
<dbReference type="InterPro" id="IPR018060">
    <property type="entry name" value="HTH_AraC"/>
</dbReference>
<dbReference type="GO" id="GO:0043565">
    <property type="term" value="F:sequence-specific DNA binding"/>
    <property type="evidence" value="ECO:0007669"/>
    <property type="project" value="InterPro"/>
</dbReference>
<feature type="transmembrane region" description="Helical" evidence="4">
    <location>
        <begin position="18"/>
        <end position="35"/>
    </location>
</feature>
<dbReference type="Gene3D" id="3.30.450.20">
    <property type="entry name" value="PAS domain"/>
    <property type="match status" value="2"/>
</dbReference>
<keyword evidence="7" id="KW-1185">Reference proteome</keyword>
<evidence type="ECO:0000256" key="1">
    <source>
        <dbReference type="ARBA" id="ARBA00023015"/>
    </source>
</evidence>
<dbReference type="PANTHER" id="PTHR47504">
    <property type="entry name" value="RIGHT ORIGIN-BINDING PROTEIN"/>
    <property type="match status" value="1"/>
</dbReference>
<dbReference type="Gene3D" id="1.10.10.60">
    <property type="entry name" value="Homeodomain-like"/>
    <property type="match status" value="2"/>
</dbReference>
<keyword evidence="1" id="KW-0805">Transcription regulation</keyword>
<feature type="domain" description="HTH araC/xylS-type" evidence="5">
    <location>
        <begin position="413"/>
        <end position="512"/>
    </location>
</feature>
<name>A0A128EN82_9BACT</name>
<dbReference type="PROSITE" id="PS01124">
    <property type="entry name" value="HTH_ARAC_FAMILY_2"/>
    <property type="match status" value="1"/>
</dbReference>
<evidence type="ECO:0000256" key="2">
    <source>
        <dbReference type="ARBA" id="ARBA00023125"/>
    </source>
</evidence>
<dbReference type="InterPro" id="IPR009057">
    <property type="entry name" value="Homeodomain-like_sf"/>
</dbReference>
<keyword evidence="3" id="KW-0804">Transcription</keyword>
<keyword evidence="4" id="KW-1133">Transmembrane helix</keyword>
<keyword evidence="4" id="KW-0812">Transmembrane</keyword>
<reference evidence="6 7" key="1">
    <citation type="submission" date="2016-02" db="EMBL/GenBank/DDBJ databases">
        <authorList>
            <consortium name="Pathogen Informatics"/>
        </authorList>
    </citation>
    <scope>NUCLEOTIDE SEQUENCE [LARGE SCALE GENOMIC DNA]</scope>
    <source>
        <strain evidence="6 7">RC20</strain>
    </source>
</reference>
<gene>
    <name evidence="6" type="primary">rob</name>
    <name evidence="6" type="ORF">ERS672216_01194</name>
</gene>
<dbReference type="AlphaFoldDB" id="A0A128EN82"/>
<feature type="transmembrane region" description="Helical" evidence="4">
    <location>
        <begin position="259"/>
        <end position="277"/>
    </location>
</feature>
<dbReference type="GO" id="GO:0003700">
    <property type="term" value="F:DNA-binding transcription factor activity"/>
    <property type="evidence" value="ECO:0007669"/>
    <property type="project" value="InterPro"/>
</dbReference>
<keyword evidence="4" id="KW-0472">Membrane</keyword>
<evidence type="ECO:0000256" key="4">
    <source>
        <dbReference type="SAM" id="Phobius"/>
    </source>
</evidence>
<dbReference type="InterPro" id="IPR020449">
    <property type="entry name" value="Tscrpt_reg_AraC-type_HTH"/>
</dbReference>
<dbReference type="Proteomes" id="UP000069632">
    <property type="component" value="Unassembled WGS sequence"/>
</dbReference>
<dbReference type="GO" id="GO:0016301">
    <property type="term" value="F:kinase activity"/>
    <property type="evidence" value="ECO:0007669"/>
    <property type="project" value="UniProtKB-KW"/>
</dbReference>
<dbReference type="PRINTS" id="PR00032">
    <property type="entry name" value="HTHARAC"/>
</dbReference>
<evidence type="ECO:0000313" key="6">
    <source>
        <dbReference type="EMBL" id="CZE48032.1"/>
    </source>
</evidence>
<dbReference type="RefSeq" id="WP_075494194.1">
    <property type="nucleotide sequence ID" value="NZ_CP053844.1"/>
</dbReference>
<evidence type="ECO:0000256" key="3">
    <source>
        <dbReference type="ARBA" id="ARBA00023163"/>
    </source>
</evidence>
<dbReference type="PANTHER" id="PTHR47504:SF5">
    <property type="entry name" value="RIGHT ORIGIN-BINDING PROTEIN"/>
    <property type="match status" value="1"/>
</dbReference>
<dbReference type="EMBL" id="FIZP01000005">
    <property type="protein sequence ID" value="CZE48032.1"/>
    <property type="molecule type" value="Genomic_DNA"/>
</dbReference>
<dbReference type="SUPFAM" id="SSF46689">
    <property type="entry name" value="Homeodomain-like"/>
    <property type="match status" value="2"/>
</dbReference>